<evidence type="ECO:0000256" key="3">
    <source>
        <dbReference type="SAM" id="SignalP"/>
    </source>
</evidence>
<feature type="transmembrane region" description="Helical" evidence="2">
    <location>
        <begin position="784"/>
        <end position="804"/>
    </location>
</feature>
<dbReference type="AlphaFoldDB" id="A0A2M6W4R4"/>
<feature type="compositionally biased region" description="Low complexity" evidence="1">
    <location>
        <begin position="291"/>
        <end position="302"/>
    </location>
</feature>
<proteinExistence type="predicted"/>
<gene>
    <name evidence="4" type="ORF">COU31_00985</name>
</gene>
<evidence type="ECO:0008006" key="6">
    <source>
        <dbReference type="Google" id="ProtNLM"/>
    </source>
</evidence>
<dbReference type="Proteomes" id="UP000231183">
    <property type="component" value="Unassembled WGS sequence"/>
</dbReference>
<evidence type="ECO:0000313" key="4">
    <source>
        <dbReference type="EMBL" id="PIT87786.1"/>
    </source>
</evidence>
<protein>
    <recommendedName>
        <fullName evidence="6">Squalene cyclase C-terminal domain-containing protein</fullName>
    </recommendedName>
</protein>
<evidence type="ECO:0000256" key="2">
    <source>
        <dbReference type="SAM" id="Phobius"/>
    </source>
</evidence>
<feature type="region of interest" description="Disordered" evidence="1">
    <location>
        <begin position="291"/>
        <end position="328"/>
    </location>
</feature>
<organism evidence="4 5">
    <name type="scientific">Candidatus Magasanikbacteria bacterium CG10_big_fil_rev_8_21_14_0_10_40_10</name>
    <dbReference type="NCBI Taxonomy" id="1974648"/>
    <lineage>
        <taxon>Bacteria</taxon>
        <taxon>Candidatus Magasanikiibacteriota</taxon>
    </lineage>
</organism>
<dbReference type="InterPro" id="IPR008930">
    <property type="entry name" value="Terpenoid_cyclase/PrenylTrfase"/>
</dbReference>
<accession>A0A2M6W4R4</accession>
<reference evidence="5" key="1">
    <citation type="submission" date="2017-09" db="EMBL/GenBank/DDBJ databases">
        <title>Depth-based differentiation of microbial function through sediment-hosted aquifers and enrichment of novel symbionts in the deep terrestrial subsurface.</title>
        <authorList>
            <person name="Probst A.J."/>
            <person name="Ladd B."/>
            <person name="Jarett J.K."/>
            <person name="Geller-Mcgrath D.E."/>
            <person name="Sieber C.M.K."/>
            <person name="Emerson J.B."/>
            <person name="Anantharaman K."/>
            <person name="Thomas B.C."/>
            <person name="Malmstrom R."/>
            <person name="Stieglmeier M."/>
            <person name="Klingl A."/>
            <person name="Woyke T."/>
            <person name="Ryan C.M."/>
            <person name="Banfield J.F."/>
        </authorList>
    </citation>
    <scope>NUCLEOTIDE SEQUENCE [LARGE SCALE GENOMIC DNA]</scope>
</reference>
<keyword evidence="2" id="KW-0812">Transmembrane</keyword>
<dbReference type="Gene3D" id="1.50.10.20">
    <property type="match status" value="1"/>
</dbReference>
<keyword evidence="2" id="KW-0472">Membrane</keyword>
<dbReference type="SUPFAM" id="SSF48239">
    <property type="entry name" value="Terpenoid cyclases/Protein prenyltransferases"/>
    <property type="match status" value="1"/>
</dbReference>
<evidence type="ECO:0000256" key="1">
    <source>
        <dbReference type="SAM" id="MobiDB-lite"/>
    </source>
</evidence>
<sequence length="808" mass="87409">MKKAIFSLFFLLTAIGLAIASANAENMAVAANTASTTPFTTTTTTVLTVNFNLRYLDQFIWQGQIELASTTFALVKDSDTKEIATTTLFGPTVLTALIQADQATDSFFLSDLQYYASYNSYYLACLQFASTSACYNWQYAIDDQYPMVSLDQYALAGDEDVYMYFGAPCKITASTSSLALGTTTTLQTWRYNYDNLNQEWTPDPNDSIDISIDNPNSTDWSNIYLTIATTSSQTDGTIDYLFSSTGTYYAKIVSENWSKWSNPITITVNEPALLASTTTIDIATGTIDITTSTAPASTTPATGGEEKNSDSGQEETPEGTPSPEQTNAPALINNQTIQQTADKLWQYLISQQSSDGKIIDHGITDWMIMSAVANSQNPNNIKKGEKSLLQSALNYDFSDPTDLNLCAAYPRHWLALYTAGLPADGQTLTEIKKHIKEDCVFGNAYGQNGINDDIFALMALLANGESANDTVVNLLLSSVKSDQQTDGSFTWGGYSGADITGGAINVLSYAKSKGLSVEQNIFDQALSYLRANQLSDGGWTSYGNTSDVMTTAWVMMGLNALGQTQSQWLSDLGKNPWNILIENLTEQNYYESPYSLGQPDWFALKHALPALLSMSWPIAPKYANSDPAGQNQDNNPSAQTDQKLNLDELIEIEKELNNATSSLIKATSTLPLENISSTSTPATSTEQIANLPITIVSSSLISAPISRSRNPILVSTPIPASSPYEQESVDLAKSADEISSLIPLPAEQILSAGPSQTDNDKQKLQQLADNLPLDTPARNTAKKALAGFGAGALGLGLLLGFRVIKNMV</sequence>
<dbReference type="EMBL" id="PFBX01000006">
    <property type="protein sequence ID" value="PIT87786.1"/>
    <property type="molecule type" value="Genomic_DNA"/>
</dbReference>
<name>A0A2M6W4R4_9BACT</name>
<feature type="chain" id="PRO_5014967176" description="Squalene cyclase C-terminal domain-containing protein" evidence="3">
    <location>
        <begin position="25"/>
        <end position="808"/>
    </location>
</feature>
<feature type="signal peptide" evidence="3">
    <location>
        <begin position="1"/>
        <end position="24"/>
    </location>
</feature>
<comment type="caution">
    <text evidence="4">The sequence shown here is derived from an EMBL/GenBank/DDBJ whole genome shotgun (WGS) entry which is preliminary data.</text>
</comment>
<keyword evidence="2" id="KW-1133">Transmembrane helix</keyword>
<evidence type="ECO:0000313" key="5">
    <source>
        <dbReference type="Proteomes" id="UP000231183"/>
    </source>
</evidence>
<dbReference type="CDD" id="cd00688">
    <property type="entry name" value="ISOPREN_C2_like"/>
    <property type="match status" value="1"/>
</dbReference>
<keyword evidence="3" id="KW-0732">Signal</keyword>